<feature type="transmembrane region" description="Helical" evidence="3">
    <location>
        <begin position="315"/>
        <end position="341"/>
    </location>
</feature>
<feature type="transmembrane region" description="Helical" evidence="3">
    <location>
        <begin position="385"/>
        <end position="407"/>
    </location>
</feature>
<dbReference type="GO" id="GO:0016020">
    <property type="term" value="C:membrane"/>
    <property type="evidence" value="ECO:0007669"/>
    <property type="project" value="UniProtKB-SubCell"/>
</dbReference>
<comment type="subcellular location">
    <subcellularLocation>
        <location evidence="1">Membrane</location>
        <topology evidence="1">Multi-pass membrane protein</topology>
    </subcellularLocation>
</comment>
<dbReference type="Proteomes" id="UP000188320">
    <property type="component" value="Unassembled WGS sequence"/>
</dbReference>
<dbReference type="AlphaFoldDB" id="A0A1R1PJT7"/>
<keyword evidence="3" id="KW-0472">Membrane</keyword>
<dbReference type="PANTHER" id="PTHR11360">
    <property type="entry name" value="MONOCARBOXYLATE TRANSPORTER"/>
    <property type="match status" value="1"/>
</dbReference>
<feature type="transmembrane region" description="Helical" evidence="3">
    <location>
        <begin position="152"/>
        <end position="176"/>
    </location>
</feature>
<proteinExistence type="inferred from homology"/>
<dbReference type="InterPro" id="IPR036259">
    <property type="entry name" value="MFS_trans_sf"/>
</dbReference>
<accession>A0A1R1PJT7</accession>
<dbReference type="Gene3D" id="1.20.1250.20">
    <property type="entry name" value="MFS general substrate transporter like domains"/>
    <property type="match status" value="2"/>
</dbReference>
<feature type="transmembrane region" description="Helical" evidence="3">
    <location>
        <begin position="182"/>
        <end position="202"/>
    </location>
</feature>
<dbReference type="OrthoDB" id="6499973at2759"/>
<feature type="transmembrane region" description="Helical" evidence="3">
    <location>
        <begin position="265"/>
        <end position="284"/>
    </location>
</feature>
<reference evidence="5" key="1">
    <citation type="submission" date="2017-01" db="EMBL/GenBank/DDBJ databases">
        <authorList>
            <person name="Mah S.A."/>
            <person name="Swanson W.J."/>
            <person name="Moy G.W."/>
            <person name="Vacquier V.D."/>
        </authorList>
    </citation>
    <scope>NUCLEOTIDE SEQUENCE [LARGE SCALE GENOMIC DNA]</scope>
    <source>
        <strain evidence="5">COL-18-3</strain>
    </source>
</reference>
<feature type="transmembrane region" description="Helical" evidence="3">
    <location>
        <begin position="89"/>
        <end position="111"/>
    </location>
</feature>
<feature type="transmembrane region" description="Helical" evidence="3">
    <location>
        <begin position="123"/>
        <end position="145"/>
    </location>
</feature>
<comment type="similarity">
    <text evidence="2">Belongs to the major facilitator superfamily. Monocarboxylate porter (TC 2.A.1.13) family.</text>
</comment>
<keyword evidence="7" id="KW-1185">Reference proteome</keyword>
<dbReference type="InterPro" id="IPR011701">
    <property type="entry name" value="MFS"/>
</dbReference>
<dbReference type="PANTHER" id="PTHR11360:SF284">
    <property type="entry name" value="EG:103B4.3 PROTEIN-RELATED"/>
    <property type="match status" value="1"/>
</dbReference>
<comment type="caution">
    <text evidence="5">The sequence shown here is derived from an EMBL/GenBank/DDBJ whole genome shotgun (WGS) entry which is preliminary data.</text>
</comment>
<evidence type="ECO:0000256" key="1">
    <source>
        <dbReference type="ARBA" id="ARBA00004141"/>
    </source>
</evidence>
<feature type="transmembrane region" description="Helical" evidence="3">
    <location>
        <begin position="22"/>
        <end position="44"/>
    </location>
</feature>
<protein>
    <submittedName>
        <fullName evidence="5">Putative transporter MCH2</fullName>
    </submittedName>
</protein>
<feature type="transmembrane region" description="Helical" evidence="3">
    <location>
        <begin position="353"/>
        <end position="373"/>
    </location>
</feature>
<name>A0A1R1PJT7_ZANCU</name>
<dbReference type="PROSITE" id="PS50850">
    <property type="entry name" value="MFS"/>
    <property type="match status" value="1"/>
</dbReference>
<dbReference type="InterPro" id="IPR050327">
    <property type="entry name" value="Proton-linked_MCT"/>
</dbReference>
<evidence type="ECO:0000313" key="5">
    <source>
        <dbReference type="EMBL" id="OMH81207.1"/>
    </source>
</evidence>
<dbReference type="EMBL" id="LSSK01000952">
    <property type="protein sequence ID" value="OMH81207.1"/>
    <property type="molecule type" value="Genomic_DNA"/>
</dbReference>
<evidence type="ECO:0000256" key="3">
    <source>
        <dbReference type="SAM" id="Phobius"/>
    </source>
</evidence>
<keyword evidence="3" id="KW-0812">Transmembrane</keyword>
<dbReference type="GO" id="GO:0022857">
    <property type="term" value="F:transmembrane transporter activity"/>
    <property type="evidence" value="ECO:0007669"/>
    <property type="project" value="InterPro"/>
</dbReference>
<dbReference type="EMBL" id="LSSK01000250">
    <property type="protein sequence ID" value="OMH84109.1"/>
    <property type="molecule type" value="Genomic_DNA"/>
</dbReference>
<evidence type="ECO:0000259" key="4">
    <source>
        <dbReference type="PROSITE" id="PS50850"/>
    </source>
</evidence>
<feature type="transmembrane region" description="Helical" evidence="3">
    <location>
        <begin position="223"/>
        <end position="245"/>
    </location>
</feature>
<gene>
    <name evidence="6" type="ORF">AX774_g2379</name>
    <name evidence="5" type="ORF">AX774_g5334</name>
</gene>
<keyword evidence="3" id="KW-1133">Transmembrane helix</keyword>
<organism evidence="5 7">
    <name type="scientific">Zancudomyces culisetae</name>
    <name type="common">Gut fungus</name>
    <name type="synonym">Smittium culisetae</name>
    <dbReference type="NCBI Taxonomy" id="1213189"/>
    <lineage>
        <taxon>Eukaryota</taxon>
        <taxon>Fungi</taxon>
        <taxon>Fungi incertae sedis</taxon>
        <taxon>Zoopagomycota</taxon>
        <taxon>Kickxellomycotina</taxon>
        <taxon>Harpellomycetes</taxon>
        <taxon>Harpellales</taxon>
        <taxon>Legeriomycetaceae</taxon>
        <taxon>Zancudomyces</taxon>
    </lineage>
</organism>
<feature type="transmembrane region" description="Helical" evidence="3">
    <location>
        <begin position="291"/>
        <end position="309"/>
    </location>
</feature>
<evidence type="ECO:0000313" key="6">
    <source>
        <dbReference type="EMBL" id="OMH84109.1"/>
    </source>
</evidence>
<dbReference type="SUPFAM" id="SSF103473">
    <property type="entry name" value="MFS general substrate transporter"/>
    <property type="match status" value="1"/>
</dbReference>
<feature type="transmembrane region" description="Helical" evidence="3">
    <location>
        <begin position="64"/>
        <end position="82"/>
    </location>
</feature>
<dbReference type="Pfam" id="PF07690">
    <property type="entry name" value="MFS_1"/>
    <property type="match status" value="2"/>
</dbReference>
<sequence>MSSQSVESKANEVQEPKPDTKYSWFVCACAFLCLMLTLGTNTSFGVYQVYYIDTKFPDKSPSTISWIGSITVAMMLFSGIIAGKLNALFGYRITAWIGCLFSIVGLVSASFCDSVGTLMVTQGVILGIGNGLIYITSVSITAMWFEKYRGVALGIIFAGSGVGGIVLTNIVSAILKSLGYKWALRICAVFFVVIVGLSALSYKPRVPISKNVNIIDLSGIKDFIFISSSLCGFIGNLGFIVPIYFLPPDAISLGASDSQATLISTLFNVGLLIGGVVLGAAVDIAGPLNTFLVSTFLSGFFQLLLWIIFPSVSSFFALTFLYGFFLSGFLANCIAVIGKYFAPERIPALNGSYFLICAVSLIVSNFAISALISEKPNGDTDYKKTVILSSMGYMVGALCLIPGILVARSRLKGETSWRF</sequence>
<feature type="domain" description="Major facilitator superfamily (MFS) profile" evidence="4">
    <location>
        <begin position="25"/>
        <end position="414"/>
    </location>
</feature>
<reference evidence="7" key="2">
    <citation type="submission" date="2017-01" db="EMBL/GenBank/DDBJ databases">
        <authorList>
            <person name="Wang Y."/>
            <person name="White M."/>
            <person name="Kvist S."/>
            <person name="Moncalvo J.-M."/>
        </authorList>
    </citation>
    <scope>NUCLEOTIDE SEQUENCE [LARGE SCALE GENOMIC DNA]</scope>
    <source>
        <strain evidence="7">COL-18-3</strain>
    </source>
</reference>
<dbReference type="InterPro" id="IPR020846">
    <property type="entry name" value="MFS_dom"/>
</dbReference>
<evidence type="ECO:0000313" key="7">
    <source>
        <dbReference type="Proteomes" id="UP000188320"/>
    </source>
</evidence>
<evidence type="ECO:0000256" key="2">
    <source>
        <dbReference type="ARBA" id="ARBA00006727"/>
    </source>
</evidence>